<dbReference type="EMBL" id="JBBWRZ010000015">
    <property type="protein sequence ID" value="KAK8222669.1"/>
    <property type="molecule type" value="Genomic_DNA"/>
</dbReference>
<evidence type="ECO:0000313" key="2">
    <source>
        <dbReference type="EMBL" id="KAK8222669.1"/>
    </source>
</evidence>
<protein>
    <submittedName>
        <fullName evidence="2">Uncharacterized protein</fullName>
    </submittedName>
</protein>
<feature type="compositionally biased region" description="Basic and acidic residues" evidence="1">
    <location>
        <begin position="106"/>
        <end position="121"/>
    </location>
</feature>
<proteinExistence type="predicted"/>
<feature type="region of interest" description="Disordered" evidence="1">
    <location>
        <begin position="33"/>
        <end position="61"/>
    </location>
</feature>
<name>A0ABR1Y9K5_9PEZI</name>
<organism evidence="2 3">
    <name type="scientific">Phyllosticta capitalensis</name>
    <dbReference type="NCBI Taxonomy" id="121624"/>
    <lineage>
        <taxon>Eukaryota</taxon>
        <taxon>Fungi</taxon>
        <taxon>Dikarya</taxon>
        <taxon>Ascomycota</taxon>
        <taxon>Pezizomycotina</taxon>
        <taxon>Dothideomycetes</taxon>
        <taxon>Dothideomycetes incertae sedis</taxon>
        <taxon>Botryosphaeriales</taxon>
        <taxon>Phyllostictaceae</taxon>
        <taxon>Phyllosticta</taxon>
    </lineage>
</organism>
<sequence>MTRLYLGPTLILSGSLLEELSQGASICPNLQNGGGERANFPRTALPLPRPPQEGRGGPISRGLPHGASIYPSISNGGGERPTYRGLPLAAHLDIRLAAHPPLCDAPHPHHDSQHHNTEPQRKIASANTTHKADPNNQSLVIGSHRFRKLIVFVNSKRKAEVVDDFLFNKILPCTSIHSDRTQREGEDAM</sequence>
<feature type="region of interest" description="Disordered" evidence="1">
    <location>
        <begin position="101"/>
        <end position="137"/>
    </location>
</feature>
<evidence type="ECO:0000313" key="3">
    <source>
        <dbReference type="Proteomes" id="UP001492380"/>
    </source>
</evidence>
<comment type="caution">
    <text evidence="2">The sequence shown here is derived from an EMBL/GenBank/DDBJ whole genome shotgun (WGS) entry which is preliminary data.</text>
</comment>
<feature type="compositionally biased region" description="Polar residues" evidence="1">
    <location>
        <begin position="125"/>
        <end position="137"/>
    </location>
</feature>
<keyword evidence="3" id="KW-1185">Reference proteome</keyword>
<dbReference type="Proteomes" id="UP001492380">
    <property type="component" value="Unassembled WGS sequence"/>
</dbReference>
<gene>
    <name evidence="2" type="ORF">HDK90DRAFT_470978</name>
</gene>
<dbReference type="InterPro" id="IPR027417">
    <property type="entry name" value="P-loop_NTPase"/>
</dbReference>
<evidence type="ECO:0000256" key="1">
    <source>
        <dbReference type="SAM" id="MobiDB-lite"/>
    </source>
</evidence>
<dbReference type="Gene3D" id="3.40.50.300">
    <property type="entry name" value="P-loop containing nucleotide triphosphate hydrolases"/>
    <property type="match status" value="1"/>
</dbReference>
<reference evidence="2 3" key="1">
    <citation type="submission" date="2024-04" db="EMBL/GenBank/DDBJ databases">
        <title>Phyllosticta paracitricarpa is synonymous to the EU quarantine fungus P. citricarpa based on phylogenomic analyses.</title>
        <authorList>
            <consortium name="Lawrence Berkeley National Laboratory"/>
            <person name="Van Ingen-Buijs V.A."/>
            <person name="Van Westerhoven A.C."/>
            <person name="Haridas S."/>
            <person name="Skiadas P."/>
            <person name="Martin F."/>
            <person name="Groenewald J.Z."/>
            <person name="Crous P.W."/>
            <person name="Seidl M.F."/>
        </authorList>
    </citation>
    <scope>NUCLEOTIDE SEQUENCE [LARGE SCALE GENOMIC DNA]</scope>
    <source>
        <strain evidence="2 3">CBS 123374</strain>
    </source>
</reference>
<accession>A0ABR1Y9K5</accession>